<dbReference type="SUPFAM" id="SSF56104">
    <property type="entry name" value="SAICAR synthase-like"/>
    <property type="match status" value="1"/>
</dbReference>
<keyword evidence="3" id="KW-1185">Reference proteome</keyword>
<sequence>MTTENIAKSPQVGGHPDGVLATEDDMLLIKQALPVELQFYRAIAAASDPQITALRPWIPRFLGTLTLQGEIDPEAPTSETNIPVKPLPELSSSRNDNKDEFGPSC</sequence>
<name>A0ABQ0M9I2_MYCCL</name>
<dbReference type="Proteomes" id="UP000815677">
    <property type="component" value="Unassembled WGS sequence"/>
</dbReference>
<evidence type="ECO:0000313" key="2">
    <source>
        <dbReference type="EMBL" id="GAT59971.1"/>
    </source>
</evidence>
<protein>
    <submittedName>
        <fullName evidence="2">Uncharacterized protein</fullName>
    </submittedName>
</protein>
<evidence type="ECO:0000313" key="3">
    <source>
        <dbReference type="Proteomes" id="UP000815677"/>
    </source>
</evidence>
<feature type="compositionally biased region" description="Basic and acidic residues" evidence="1">
    <location>
        <begin position="95"/>
        <end position="105"/>
    </location>
</feature>
<evidence type="ECO:0000256" key="1">
    <source>
        <dbReference type="SAM" id="MobiDB-lite"/>
    </source>
</evidence>
<accession>A0ABQ0M9I2</accession>
<dbReference type="EMBL" id="DF849927">
    <property type="protein sequence ID" value="GAT59971.1"/>
    <property type="molecule type" value="Genomic_DNA"/>
</dbReference>
<gene>
    <name evidence="2" type="ORF">MCHLO_16184</name>
</gene>
<feature type="region of interest" description="Disordered" evidence="1">
    <location>
        <begin position="69"/>
        <end position="105"/>
    </location>
</feature>
<reference evidence="2" key="1">
    <citation type="submission" date="2014-09" db="EMBL/GenBank/DDBJ databases">
        <title>Genome sequence of the luminous mushroom Mycena chlorophos for searching fungal bioluminescence genes.</title>
        <authorList>
            <person name="Tanaka Y."/>
            <person name="Kasuga D."/>
            <person name="Oba Y."/>
            <person name="Hase S."/>
            <person name="Sato K."/>
            <person name="Oba Y."/>
            <person name="Sakakibara Y."/>
        </authorList>
    </citation>
    <scope>NUCLEOTIDE SEQUENCE</scope>
</reference>
<proteinExistence type="predicted"/>
<organism evidence="2 3">
    <name type="scientific">Mycena chlorophos</name>
    <name type="common">Agaric fungus</name>
    <name type="synonym">Agaricus chlorophos</name>
    <dbReference type="NCBI Taxonomy" id="658473"/>
    <lineage>
        <taxon>Eukaryota</taxon>
        <taxon>Fungi</taxon>
        <taxon>Dikarya</taxon>
        <taxon>Basidiomycota</taxon>
        <taxon>Agaricomycotina</taxon>
        <taxon>Agaricomycetes</taxon>
        <taxon>Agaricomycetidae</taxon>
        <taxon>Agaricales</taxon>
        <taxon>Marasmiineae</taxon>
        <taxon>Mycenaceae</taxon>
        <taxon>Mycena</taxon>
    </lineage>
</organism>